<sequence>MDLVHCLNNSSSPSLLNSIAGLVATLINIYTAKEGHWSATAIAAVVITGSSTVISGYSHQGIHGSCSKARDSFWCKDEGAWQRSNCTTNLLASVLPDVFTTILVKQKIRFCLPAKMDRYYYLPCPLCEHNVVISQTEHYRVLPLDRTQEAVMMKSPRWEPPHKIKVGDLCFIQGRSYPKISYLQRAWLLHKRCLEFVEQLSTTKLYHLLDLIEPTFLARSAPKTSVHGAFYYPQPKKDDPNYAEKVIPHSETTYIDQLMSFAKYLWMFIHGFLLRPLPGDRQTPFFQRLPEEIWDMILEHDIGRLLFVLETASQLTGKRDTPLIIPTERFTIKESKIRSPAIRIHCRNIGRRSYIHHVSNPTDSDTEGDNLVDYMLNDSKYLAIKSDGIGVVDISFEQRNGQPHWALDTPVRPFHAEISEIRATELQCLRIICDSQKCRAIIPSNRTGPEPFFSKTPFPPNNCWVDCGFSALELTPGNPFIHIAKATYIPFANLEKIALEVDTSRLGITEIRLDSKDERDHVVHFPQPPRQVKFQVCTVPLGFKYPYLQFEVNGQWLPQTPSGCTILREELVHNVIGMWWARTFPFIPIHIGFVVSQKTDLKNTLMN</sequence>
<evidence type="ECO:0000313" key="2">
    <source>
        <dbReference type="Proteomes" id="UP000002038"/>
    </source>
</evidence>
<dbReference type="OrthoDB" id="4200744at2759"/>
<dbReference type="EMBL" id="GG657452">
    <property type="protein sequence ID" value="OAT07118.1"/>
    <property type="molecule type" value="Genomic_DNA"/>
</dbReference>
<dbReference type="KEGG" id="bgh:BDBG_03219"/>
<dbReference type="Proteomes" id="UP000002038">
    <property type="component" value="Unassembled WGS sequence"/>
</dbReference>
<accession>A0A179UIP6</accession>
<protein>
    <submittedName>
        <fullName evidence="1">Uncharacterized protein</fullName>
    </submittedName>
</protein>
<evidence type="ECO:0000313" key="1">
    <source>
        <dbReference type="EMBL" id="OAT07118.1"/>
    </source>
</evidence>
<keyword evidence="2" id="KW-1185">Reference proteome</keyword>
<dbReference type="RefSeq" id="XP_031577600.1">
    <property type="nucleotide sequence ID" value="XM_031721158.1"/>
</dbReference>
<dbReference type="AlphaFoldDB" id="A0A179UIP6"/>
<dbReference type="GeneID" id="8505505"/>
<reference evidence="2" key="1">
    <citation type="journal article" date="2015" name="PLoS Genet.">
        <title>The dynamic genome and transcriptome of the human fungal pathogen Blastomyces and close relative Emmonsia.</title>
        <authorList>
            <person name="Munoz J.F."/>
            <person name="Gauthier G.M."/>
            <person name="Desjardins C.A."/>
            <person name="Gallo J.E."/>
            <person name="Holder J."/>
            <person name="Sullivan T.D."/>
            <person name="Marty A.J."/>
            <person name="Carmen J.C."/>
            <person name="Chen Z."/>
            <person name="Ding L."/>
            <person name="Gujja S."/>
            <person name="Magrini V."/>
            <person name="Misas E."/>
            <person name="Mitreva M."/>
            <person name="Priest M."/>
            <person name="Saif S."/>
            <person name="Whiston E.A."/>
            <person name="Young S."/>
            <person name="Zeng Q."/>
            <person name="Goldman W.E."/>
            <person name="Mardis E.R."/>
            <person name="Taylor J.W."/>
            <person name="McEwen J.G."/>
            <person name="Clay O.K."/>
            <person name="Klein B.S."/>
            <person name="Cuomo C.A."/>
        </authorList>
    </citation>
    <scope>NUCLEOTIDE SEQUENCE [LARGE SCALE GENOMIC DNA]</scope>
    <source>
        <strain evidence="2">SLH14081</strain>
    </source>
</reference>
<proteinExistence type="predicted"/>
<name>A0A179UIP6_BLAGS</name>
<gene>
    <name evidence="1" type="ORF">BDBG_03219</name>
</gene>
<organism evidence="1 2">
    <name type="scientific">Blastomyces gilchristii (strain SLH14081)</name>
    <name type="common">Blastomyces dermatitidis</name>
    <dbReference type="NCBI Taxonomy" id="559298"/>
    <lineage>
        <taxon>Eukaryota</taxon>
        <taxon>Fungi</taxon>
        <taxon>Dikarya</taxon>
        <taxon>Ascomycota</taxon>
        <taxon>Pezizomycotina</taxon>
        <taxon>Eurotiomycetes</taxon>
        <taxon>Eurotiomycetidae</taxon>
        <taxon>Onygenales</taxon>
        <taxon>Ajellomycetaceae</taxon>
        <taxon>Blastomyces</taxon>
    </lineage>
</organism>
<dbReference type="VEuPathDB" id="FungiDB:BDBG_03219"/>